<feature type="region of interest" description="Disordered" evidence="3">
    <location>
        <begin position="1"/>
        <end position="119"/>
    </location>
</feature>
<feature type="compositionally biased region" description="Low complexity" evidence="3">
    <location>
        <begin position="11"/>
        <end position="30"/>
    </location>
</feature>
<proteinExistence type="predicted"/>
<feature type="region of interest" description="Disordered" evidence="3">
    <location>
        <begin position="132"/>
        <end position="206"/>
    </location>
</feature>
<dbReference type="SUPFAM" id="SSF49313">
    <property type="entry name" value="Cadherin-like"/>
    <property type="match status" value="5"/>
</dbReference>
<dbReference type="PROSITE" id="PS50268">
    <property type="entry name" value="CADHERIN_2"/>
    <property type="match status" value="5"/>
</dbReference>
<keyword evidence="6" id="KW-1185">Reference proteome</keyword>
<evidence type="ECO:0000256" key="3">
    <source>
        <dbReference type="SAM" id="MobiDB-lite"/>
    </source>
</evidence>
<dbReference type="RefSeq" id="WP_206943072.1">
    <property type="nucleotide sequence ID" value="NZ_JAFLNF010000008.1"/>
</dbReference>
<comment type="caution">
    <text evidence="5">The sequence shown here is derived from an EMBL/GenBank/DDBJ whole genome shotgun (WGS) entry which is preliminary data.</text>
</comment>
<dbReference type="GO" id="GO:0007156">
    <property type="term" value="P:homophilic cell adhesion via plasma membrane adhesion molecules"/>
    <property type="evidence" value="ECO:0007669"/>
    <property type="project" value="InterPro"/>
</dbReference>
<evidence type="ECO:0000313" key="6">
    <source>
        <dbReference type="Proteomes" id="UP000664779"/>
    </source>
</evidence>
<feature type="domain" description="Cadherin" evidence="4">
    <location>
        <begin position="309"/>
        <end position="402"/>
    </location>
</feature>
<evidence type="ECO:0000313" key="5">
    <source>
        <dbReference type="EMBL" id="MBO0346828.1"/>
    </source>
</evidence>
<dbReference type="GO" id="GO:0005886">
    <property type="term" value="C:plasma membrane"/>
    <property type="evidence" value="ECO:0007669"/>
    <property type="project" value="UniProtKB-SubCell"/>
</dbReference>
<dbReference type="InterPro" id="IPR002126">
    <property type="entry name" value="Cadherin-like_dom"/>
</dbReference>
<feature type="domain" description="Cadherin" evidence="4">
    <location>
        <begin position="403"/>
        <end position="504"/>
    </location>
</feature>
<dbReference type="SMART" id="SM00112">
    <property type="entry name" value="CA"/>
    <property type="match status" value="5"/>
</dbReference>
<feature type="compositionally biased region" description="Basic and acidic residues" evidence="3">
    <location>
        <begin position="1"/>
        <end position="10"/>
    </location>
</feature>
<evidence type="ECO:0000256" key="1">
    <source>
        <dbReference type="ARBA" id="ARBA00022692"/>
    </source>
</evidence>
<dbReference type="Gene3D" id="2.60.40.60">
    <property type="entry name" value="Cadherins"/>
    <property type="match status" value="5"/>
</dbReference>
<dbReference type="GO" id="GO:0005509">
    <property type="term" value="F:calcium ion binding"/>
    <property type="evidence" value="ECO:0007669"/>
    <property type="project" value="InterPro"/>
</dbReference>
<evidence type="ECO:0000256" key="2">
    <source>
        <dbReference type="ARBA" id="ARBA00022989"/>
    </source>
</evidence>
<feature type="compositionally biased region" description="Gly residues" evidence="3">
    <location>
        <begin position="173"/>
        <end position="194"/>
    </location>
</feature>
<sequence>MSTNETERPDANNTDNGAAGQNANGNQSGGPVVSDEVARAGAQSSDPYRGDETSDYAVSVDSGDSSEATVSNLFQAVPLEHEGYGEGELGDEKVAGKSDASGDTNGLDGSGDLQSTAQGPFSSLEIVETAAEDGGDEDQGLQSDGLNDTSPETSFPRFALGEGDDVSVNDGQAGSGAGGGGNAAAADGGAGSGAGDVTDIDPNANGFSEDAAAGDVVGLTAFANDPDLGDTIIYSIDDPRFDIDPDTGIVTIADGAEFDAETEDTITVVVTATSTDGSVSVQTFVFNVDDANEFDLTEVEDVDATANAVTENATGGTIVGITAFADDQDATDTVTYSIDDARFDIDPETGVVTVAVGADLDAETLETIDLVVTATSSDGSTSTATFTITIADDNEFAITQVVDSDLTTNTVSEAAVAGDAVGIVAFAEDQDSTDDVTYTIADARFEIDAETGVVTVAEGAVFDAETEASIDVVVTATSSDGSSSNATFTITVSDDNEFDITPVTDVDLSANTVAENSAGGAVVGITAFAEDLDTDDDVTYSITDTRFEIDAETGLVTVADGAVLDAETSPTIDLVVTATSTDGATSTGTFTITLSDENEFSIGPVSDADASLNSIAENSAGGTVVGVTAFAEDLDVSDDVTYSTTDTRFNVDGITGEVTLADGVTLDAETTDSISLVVTATSSDGSTSSATFTIAISDENEFAITPVSDTDGAANTITDTATAGTVVGITGFAEDLDVSDTVTYSIA</sequence>
<dbReference type="PANTHER" id="PTHR24026:SF126">
    <property type="entry name" value="PROTOCADHERIN FAT 4"/>
    <property type="match status" value="1"/>
</dbReference>
<dbReference type="EMBL" id="JAFLNF010000008">
    <property type="protein sequence ID" value="MBO0346828.1"/>
    <property type="molecule type" value="Genomic_DNA"/>
</dbReference>
<feature type="compositionally biased region" description="Polar residues" evidence="3">
    <location>
        <begin position="62"/>
        <end position="74"/>
    </location>
</feature>
<reference evidence="5" key="1">
    <citation type="submission" date="2021-03" db="EMBL/GenBank/DDBJ databases">
        <title>Roseibium sp. CAU 1637 isolated from Incheon.</title>
        <authorList>
            <person name="Kim W."/>
        </authorList>
    </citation>
    <scope>NUCLEOTIDE SEQUENCE</scope>
    <source>
        <strain evidence="5">CAU 1637</strain>
    </source>
</reference>
<organism evidence="5 6">
    <name type="scientific">Roseibium limicola</name>
    <dbReference type="NCBI Taxonomy" id="2816037"/>
    <lineage>
        <taxon>Bacteria</taxon>
        <taxon>Pseudomonadati</taxon>
        <taxon>Pseudomonadota</taxon>
        <taxon>Alphaproteobacteria</taxon>
        <taxon>Hyphomicrobiales</taxon>
        <taxon>Stappiaceae</taxon>
        <taxon>Roseibium</taxon>
    </lineage>
</organism>
<dbReference type="Pfam" id="PF00028">
    <property type="entry name" value="Cadherin"/>
    <property type="match status" value="3"/>
</dbReference>
<keyword evidence="1" id="KW-0812">Transmembrane</keyword>
<feature type="domain" description="Cadherin" evidence="4">
    <location>
        <begin position="614"/>
        <end position="708"/>
    </location>
</feature>
<feature type="non-terminal residue" evidence="5">
    <location>
        <position position="747"/>
    </location>
</feature>
<protein>
    <submittedName>
        <fullName evidence="5">Cadherin repeat domain-containing protein</fullName>
    </submittedName>
</protein>
<dbReference type="PANTHER" id="PTHR24026">
    <property type="entry name" value="FAT ATYPICAL CADHERIN-RELATED"/>
    <property type="match status" value="1"/>
</dbReference>
<feature type="domain" description="Cadherin" evidence="4">
    <location>
        <begin position="512"/>
        <end position="606"/>
    </location>
</feature>
<dbReference type="AlphaFoldDB" id="A0A939EQU0"/>
<keyword evidence="2" id="KW-1133">Transmembrane helix</keyword>
<dbReference type="CDD" id="cd11304">
    <property type="entry name" value="Cadherin_repeat"/>
    <property type="match status" value="5"/>
</dbReference>
<feature type="domain" description="Cadherin" evidence="4">
    <location>
        <begin position="207"/>
        <end position="294"/>
    </location>
</feature>
<accession>A0A939EQU0</accession>
<name>A0A939EQU0_9HYPH</name>
<dbReference type="InterPro" id="IPR015919">
    <property type="entry name" value="Cadherin-like_sf"/>
</dbReference>
<keyword evidence="2" id="KW-0472">Membrane</keyword>
<feature type="compositionally biased region" description="Polar residues" evidence="3">
    <location>
        <begin position="140"/>
        <end position="153"/>
    </location>
</feature>
<evidence type="ECO:0000259" key="4">
    <source>
        <dbReference type="PROSITE" id="PS50268"/>
    </source>
</evidence>
<feature type="compositionally biased region" description="Basic and acidic residues" evidence="3">
    <location>
        <begin position="79"/>
        <end position="96"/>
    </location>
</feature>
<dbReference type="Proteomes" id="UP000664779">
    <property type="component" value="Unassembled WGS sequence"/>
</dbReference>
<gene>
    <name evidence="5" type="ORF">J0X15_16495</name>
</gene>